<evidence type="ECO:0000313" key="4">
    <source>
        <dbReference type="Proteomes" id="UP000264002"/>
    </source>
</evidence>
<feature type="transmembrane region" description="Helical" evidence="2">
    <location>
        <begin position="7"/>
        <end position="24"/>
    </location>
</feature>
<dbReference type="Proteomes" id="UP000264002">
    <property type="component" value="Unassembled WGS sequence"/>
</dbReference>
<organism evidence="3 4">
    <name type="scientific">Sphaerochaeta halotolerans</name>
    <dbReference type="NCBI Taxonomy" id="2293840"/>
    <lineage>
        <taxon>Bacteria</taxon>
        <taxon>Pseudomonadati</taxon>
        <taxon>Spirochaetota</taxon>
        <taxon>Spirochaetia</taxon>
        <taxon>Spirochaetales</taxon>
        <taxon>Sphaerochaetaceae</taxon>
        <taxon>Sphaerochaeta</taxon>
    </lineage>
</organism>
<evidence type="ECO:0000256" key="2">
    <source>
        <dbReference type="SAM" id="Phobius"/>
    </source>
</evidence>
<sequence>MNRKKNLGLWLTLLIVVLIAVIDIPTYSKFLLIALVLGSLLYYRRSIIYYIRGNSKITSKNEKDWQYAWPLYRKAIKAGLQKPFVITAASMFLQRGDAEEGKQIIEDYLASGEGRDENLDNVAKTMVSMAYWINGDLDKAIECVKEVHENGYRDKNLFINYTTYALAAGDLEKAEQLLDEAGQLEYSSPGIRDSRGWLFLLRGKWEEADALFEELIEKGPRFPEPYVHHAQVKIHFGQVGDAIELLKKALDARFANTSGFSKEIIQGMIEGLENPDTRRKCALEIDRDTISVAVGQSPKSIEETFPPEEGYVLDGFAKPKKQKKSAPKQQEKTPDESDNQSPNTDLTEEDLEYIRKHNLE</sequence>
<dbReference type="RefSeq" id="WP_117330430.1">
    <property type="nucleotide sequence ID" value="NZ_QUWK01000007.1"/>
</dbReference>
<keyword evidence="4" id="KW-1185">Reference proteome</keyword>
<name>A0A372MG65_9SPIR</name>
<evidence type="ECO:0000313" key="3">
    <source>
        <dbReference type="EMBL" id="RFU94734.1"/>
    </source>
</evidence>
<accession>A0A372MG65</accession>
<comment type="caution">
    <text evidence="3">The sequence shown here is derived from an EMBL/GenBank/DDBJ whole genome shotgun (WGS) entry which is preliminary data.</text>
</comment>
<dbReference type="SUPFAM" id="SSF48452">
    <property type="entry name" value="TPR-like"/>
    <property type="match status" value="1"/>
</dbReference>
<feature type="region of interest" description="Disordered" evidence="1">
    <location>
        <begin position="298"/>
        <end position="360"/>
    </location>
</feature>
<evidence type="ECO:0000256" key="1">
    <source>
        <dbReference type="SAM" id="MobiDB-lite"/>
    </source>
</evidence>
<gene>
    <name evidence="3" type="ORF">DYP60_07710</name>
</gene>
<protein>
    <submittedName>
        <fullName evidence="3">Pilus assembly protein PilF</fullName>
    </submittedName>
</protein>
<dbReference type="EMBL" id="QUWK01000007">
    <property type="protein sequence ID" value="RFU94734.1"/>
    <property type="molecule type" value="Genomic_DNA"/>
</dbReference>
<keyword evidence="2" id="KW-0812">Transmembrane</keyword>
<dbReference type="AlphaFoldDB" id="A0A372MG65"/>
<dbReference type="InterPro" id="IPR011990">
    <property type="entry name" value="TPR-like_helical_dom_sf"/>
</dbReference>
<dbReference type="Gene3D" id="1.25.40.10">
    <property type="entry name" value="Tetratricopeptide repeat domain"/>
    <property type="match status" value="1"/>
</dbReference>
<keyword evidence="2" id="KW-0472">Membrane</keyword>
<reference evidence="3 4" key="2">
    <citation type="submission" date="2018-09" db="EMBL/GenBank/DDBJ databases">
        <title>Genome of Sphaerochaeta halotolerans strain 4-11.</title>
        <authorList>
            <person name="Nazina T.N."/>
            <person name="Sokolova D.S."/>
        </authorList>
    </citation>
    <scope>NUCLEOTIDE SEQUENCE [LARGE SCALE GENOMIC DNA]</scope>
    <source>
        <strain evidence="3 4">4-11</strain>
    </source>
</reference>
<dbReference type="Pfam" id="PF01535">
    <property type="entry name" value="PPR"/>
    <property type="match status" value="2"/>
</dbReference>
<reference evidence="4" key="1">
    <citation type="submission" date="2018-08" db="EMBL/GenBank/DDBJ databases">
        <authorList>
            <person name="Grouzdev D.S."/>
            <person name="Krutkina M.S."/>
        </authorList>
    </citation>
    <scope>NUCLEOTIDE SEQUENCE [LARGE SCALE GENOMIC DNA]</scope>
    <source>
        <strain evidence="4">4-11</strain>
    </source>
</reference>
<dbReference type="InterPro" id="IPR002885">
    <property type="entry name" value="PPR_rpt"/>
</dbReference>
<proteinExistence type="predicted"/>
<keyword evidence="2" id="KW-1133">Transmembrane helix</keyword>